<dbReference type="Proteomes" id="UP000288291">
    <property type="component" value="Unassembled WGS sequence"/>
</dbReference>
<dbReference type="EMBL" id="RXIA01000004">
    <property type="protein sequence ID" value="RVU71508.1"/>
    <property type="molecule type" value="Genomic_DNA"/>
</dbReference>
<dbReference type="InterPro" id="IPR013321">
    <property type="entry name" value="Arc_rbn_hlx_hlx"/>
</dbReference>
<dbReference type="GO" id="GO:0044010">
    <property type="term" value="P:single-species biofilm formation"/>
    <property type="evidence" value="ECO:0007669"/>
    <property type="project" value="InterPro"/>
</dbReference>
<name>A0A437SX35_9LACO</name>
<dbReference type="Gene3D" id="1.10.1220.10">
    <property type="entry name" value="Met repressor-like"/>
    <property type="match status" value="1"/>
</dbReference>
<sequence length="86" mass="9497">MDSRVDSRVPTDIKEKASKELAAHGLSISSFIRMVLSSVANDGLPKYWGIPNAETMSSIDEAIDDMKNPHLKSASSYDELEKLLDE</sequence>
<dbReference type="GO" id="GO:0006355">
    <property type="term" value="P:regulation of DNA-templated transcription"/>
    <property type="evidence" value="ECO:0007669"/>
    <property type="project" value="InterPro"/>
</dbReference>
<dbReference type="GO" id="GO:0000987">
    <property type="term" value="F:cis-regulatory region sequence-specific DNA binding"/>
    <property type="evidence" value="ECO:0007669"/>
    <property type="project" value="InterPro"/>
</dbReference>
<dbReference type="InterPro" id="IPR026262">
    <property type="entry name" value="DinJ"/>
</dbReference>
<dbReference type="Pfam" id="PF04221">
    <property type="entry name" value="RelB"/>
    <property type="match status" value="1"/>
</dbReference>
<accession>A0A437SX35</accession>
<reference evidence="1 2" key="1">
    <citation type="submission" date="2018-12" db="EMBL/GenBank/DDBJ databases">
        <authorList>
            <person name="Meng J."/>
        </authorList>
    </citation>
    <scope>NUCLEOTIDE SEQUENCE [LARGE SCALE GENOMIC DNA]</scope>
    <source>
        <strain evidence="1 2">HT111-2</strain>
    </source>
</reference>
<keyword evidence="2" id="KW-1185">Reference proteome</keyword>
<organism evidence="1 2">
    <name type="scientific">Lactobacillus xujianguonis</name>
    <dbReference type="NCBI Taxonomy" id="2495899"/>
    <lineage>
        <taxon>Bacteria</taxon>
        <taxon>Bacillati</taxon>
        <taxon>Bacillota</taxon>
        <taxon>Bacilli</taxon>
        <taxon>Lactobacillales</taxon>
        <taxon>Lactobacillaceae</taxon>
        <taxon>Lactobacillus</taxon>
    </lineage>
</organism>
<proteinExistence type="predicted"/>
<comment type="caution">
    <text evidence="1">The sequence shown here is derived from an EMBL/GenBank/DDBJ whole genome shotgun (WGS) entry which is preliminary data.</text>
</comment>
<dbReference type="RefSeq" id="WP_103660567.1">
    <property type="nucleotide sequence ID" value="NZ_ML136873.1"/>
</dbReference>
<dbReference type="GO" id="GO:0015643">
    <property type="term" value="F:toxic substance binding"/>
    <property type="evidence" value="ECO:0007669"/>
    <property type="project" value="InterPro"/>
</dbReference>
<evidence type="ECO:0000313" key="1">
    <source>
        <dbReference type="EMBL" id="RVU71508.1"/>
    </source>
</evidence>
<dbReference type="AlphaFoldDB" id="A0A437SX35"/>
<dbReference type="InterPro" id="IPR007337">
    <property type="entry name" value="RelB/DinJ"/>
</dbReference>
<dbReference type="PIRSF" id="PIRSF003108">
    <property type="entry name" value="DinJ"/>
    <property type="match status" value="1"/>
</dbReference>
<protein>
    <submittedName>
        <fullName evidence="1">Replication associated protein</fullName>
    </submittedName>
</protein>
<evidence type="ECO:0000313" key="2">
    <source>
        <dbReference type="Proteomes" id="UP000288291"/>
    </source>
</evidence>
<gene>
    <name evidence="1" type="ORF">EJK17_02065</name>
</gene>